<reference evidence="4" key="1">
    <citation type="submission" date="2016-10" db="EMBL/GenBank/DDBJ databases">
        <authorList>
            <person name="Varghese N."/>
            <person name="Submissions S."/>
        </authorList>
    </citation>
    <scope>NUCLEOTIDE SEQUENCE [LARGE SCALE GENOMIC DNA]</scope>
    <source>
        <strain evidence="4">CGMCC 1.7655</strain>
    </source>
</reference>
<feature type="transmembrane region" description="Helical" evidence="2">
    <location>
        <begin position="262"/>
        <end position="281"/>
    </location>
</feature>
<keyword evidence="2" id="KW-0812">Transmembrane</keyword>
<proteinExistence type="predicted"/>
<feature type="compositionally biased region" description="Basic and acidic residues" evidence="1">
    <location>
        <begin position="303"/>
        <end position="315"/>
    </location>
</feature>
<evidence type="ECO:0000313" key="4">
    <source>
        <dbReference type="Proteomes" id="UP000199555"/>
    </source>
</evidence>
<feature type="transmembrane region" description="Helical" evidence="2">
    <location>
        <begin position="148"/>
        <end position="172"/>
    </location>
</feature>
<name>A0A1G9JY70_9RHOB</name>
<gene>
    <name evidence="3" type="ORF">SAMN04487971_11079</name>
</gene>
<accession>A0A1G9JY70</accession>
<keyword evidence="2" id="KW-1133">Transmembrane helix</keyword>
<keyword evidence="2" id="KW-0472">Membrane</keyword>
<feature type="region of interest" description="Disordered" evidence="1">
    <location>
        <begin position="303"/>
        <end position="330"/>
    </location>
</feature>
<sequence length="330" mass="36161">MVPVPVPVACIGKDRQIKLGGTDEMGNKVEDIFVSTDQFIIYSATRNKNKCTCLRYILPDNYETARDYRRKLTPVVNELASVGDVLSGICGTHFGRSHTLLKTRTLDLMAQAMQMAFEDRPESAAILLDQARIEVTGRRDSRNRMRYIFANGVALTVLLLAIWFVPWGALALTALDNVLTAPQNLPGASNQYRLADVLALGAIGAFFSVSGSIRSIRVDHSISMAEMIYAGFVRVPIGVIGAGIMVLLISGGWILGAVEQTSVIWSLYLFAFLAGFSEMLVPNALKQAEALAPIERPMLIETKATERTSEAERTTRTVRSVPQQVQGQLP</sequence>
<feature type="transmembrane region" description="Helical" evidence="2">
    <location>
        <begin position="192"/>
        <end position="211"/>
    </location>
</feature>
<feature type="transmembrane region" description="Helical" evidence="2">
    <location>
        <begin position="232"/>
        <end position="256"/>
    </location>
</feature>
<dbReference type="Proteomes" id="UP000199555">
    <property type="component" value="Unassembled WGS sequence"/>
</dbReference>
<evidence type="ECO:0000256" key="2">
    <source>
        <dbReference type="SAM" id="Phobius"/>
    </source>
</evidence>
<dbReference type="EMBL" id="FNGE01000010">
    <property type="protein sequence ID" value="SDL42005.1"/>
    <property type="molecule type" value="Genomic_DNA"/>
</dbReference>
<dbReference type="OrthoDB" id="8447980at2"/>
<dbReference type="AlphaFoldDB" id="A0A1G9JY70"/>
<evidence type="ECO:0000256" key="1">
    <source>
        <dbReference type="SAM" id="MobiDB-lite"/>
    </source>
</evidence>
<keyword evidence="4" id="KW-1185">Reference proteome</keyword>
<dbReference type="RefSeq" id="WP_090756274.1">
    <property type="nucleotide sequence ID" value="NZ_FNGE01000010.1"/>
</dbReference>
<evidence type="ECO:0000313" key="3">
    <source>
        <dbReference type="EMBL" id="SDL42005.1"/>
    </source>
</evidence>
<protein>
    <submittedName>
        <fullName evidence="3">Uncharacterized protein</fullName>
    </submittedName>
</protein>
<organism evidence="3 4">
    <name type="scientific">Paracoccus chinensis</name>
    <dbReference type="NCBI Taxonomy" id="525640"/>
    <lineage>
        <taxon>Bacteria</taxon>
        <taxon>Pseudomonadati</taxon>
        <taxon>Pseudomonadota</taxon>
        <taxon>Alphaproteobacteria</taxon>
        <taxon>Rhodobacterales</taxon>
        <taxon>Paracoccaceae</taxon>
        <taxon>Paracoccus</taxon>
    </lineage>
</organism>